<dbReference type="Pfam" id="PF14542">
    <property type="entry name" value="Acetyltransf_CG"/>
    <property type="match status" value="1"/>
</dbReference>
<proteinExistence type="predicted"/>
<keyword evidence="3" id="KW-1185">Reference proteome</keyword>
<dbReference type="SUPFAM" id="SSF55729">
    <property type="entry name" value="Acyl-CoA N-acyltransferases (Nat)"/>
    <property type="match status" value="1"/>
</dbReference>
<organism evidence="2 3">
    <name type="scientific">Brevibacterium marinum</name>
    <dbReference type="NCBI Taxonomy" id="418643"/>
    <lineage>
        <taxon>Bacteria</taxon>
        <taxon>Bacillati</taxon>
        <taxon>Actinomycetota</taxon>
        <taxon>Actinomycetes</taxon>
        <taxon>Micrococcales</taxon>
        <taxon>Brevibacteriaceae</taxon>
        <taxon>Brevibacterium</taxon>
    </lineage>
</organism>
<dbReference type="Proteomes" id="UP000576792">
    <property type="component" value="Unassembled WGS sequence"/>
</dbReference>
<evidence type="ECO:0000313" key="2">
    <source>
        <dbReference type="EMBL" id="NJC56271.1"/>
    </source>
</evidence>
<evidence type="ECO:0000259" key="1">
    <source>
        <dbReference type="PROSITE" id="PS51729"/>
    </source>
</evidence>
<sequence length="108" mass="12115">MDLEISDETYTFAQDTDASRFTVSHNGTVIGHVDYIDREAGPDDTAETPVRTFTHTEVSPAFGGRGIAAHLVRFALETSAEADLTFRTTCSYVMEYFRRNPEFDDLRA</sequence>
<dbReference type="AlphaFoldDB" id="A0A846S2A4"/>
<dbReference type="PROSITE" id="PS51729">
    <property type="entry name" value="GNAT_YJDJ"/>
    <property type="match status" value="1"/>
</dbReference>
<reference evidence="2 3" key="1">
    <citation type="submission" date="2020-03" db="EMBL/GenBank/DDBJ databases">
        <title>Sequencing the genomes of 1000 actinobacteria strains.</title>
        <authorList>
            <person name="Klenk H.-P."/>
        </authorList>
    </citation>
    <scope>NUCLEOTIDE SEQUENCE [LARGE SCALE GENOMIC DNA]</scope>
    <source>
        <strain evidence="2 3">DSM 18964</strain>
    </source>
</reference>
<dbReference type="RefSeq" id="WP_167950168.1">
    <property type="nucleotide sequence ID" value="NZ_BAAAPQ010000026.1"/>
</dbReference>
<evidence type="ECO:0000313" key="3">
    <source>
        <dbReference type="Proteomes" id="UP000576792"/>
    </source>
</evidence>
<accession>A0A846S2A4</accession>
<feature type="domain" description="N-acetyltransferase" evidence="1">
    <location>
        <begin position="13"/>
        <end position="108"/>
    </location>
</feature>
<dbReference type="Gene3D" id="3.40.630.30">
    <property type="match status" value="1"/>
</dbReference>
<dbReference type="CDD" id="cd04301">
    <property type="entry name" value="NAT_SF"/>
    <property type="match status" value="1"/>
</dbReference>
<dbReference type="EMBL" id="JAATJN010000001">
    <property type="protein sequence ID" value="NJC56271.1"/>
    <property type="molecule type" value="Genomic_DNA"/>
</dbReference>
<dbReference type="InterPro" id="IPR031165">
    <property type="entry name" value="GNAT_YJDJ"/>
</dbReference>
<gene>
    <name evidence="2" type="ORF">BKA07_001306</name>
</gene>
<dbReference type="InterPro" id="IPR045057">
    <property type="entry name" value="Gcn5-rel_NAT"/>
</dbReference>
<name>A0A846S2A4_9MICO</name>
<comment type="caution">
    <text evidence="2">The sequence shown here is derived from an EMBL/GenBank/DDBJ whole genome shotgun (WGS) entry which is preliminary data.</text>
</comment>
<dbReference type="PANTHER" id="PTHR31435">
    <property type="entry name" value="PROTEIN NATD1"/>
    <property type="match status" value="1"/>
</dbReference>
<dbReference type="PANTHER" id="PTHR31435:SF10">
    <property type="entry name" value="BSR4717 PROTEIN"/>
    <property type="match status" value="1"/>
</dbReference>
<dbReference type="InterPro" id="IPR016181">
    <property type="entry name" value="Acyl_CoA_acyltransferase"/>
</dbReference>
<protein>
    <recommendedName>
        <fullName evidence="1">N-acetyltransferase domain-containing protein</fullName>
    </recommendedName>
</protein>